<name>K7KUW3_SOYBN</name>
<evidence type="ECO:0000256" key="1">
    <source>
        <dbReference type="SAM" id="Phobius"/>
    </source>
</evidence>
<reference evidence="2 3" key="1">
    <citation type="journal article" date="2010" name="Nature">
        <title>Genome sequence of the palaeopolyploid soybean.</title>
        <authorList>
            <person name="Schmutz J."/>
            <person name="Cannon S.B."/>
            <person name="Schlueter J."/>
            <person name="Ma J."/>
            <person name="Mitros T."/>
            <person name="Nelson W."/>
            <person name="Hyten D.L."/>
            <person name="Song Q."/>
            <person name="Thelen J.J."/>
            <person name="Cheng J."/>
            <person name="Xu D."/>
            <person name="Hellsten U."/>
            <person name="May G.D."/>
            <person name="Yu Y."/>
            <person name="Sakurai T."/>
            <person name="Umezawa T."/>
            <person name="Bhattacharyya M.K."/>
            <person name="Sandhu D."/>
            <person name="Valliyodan B."/>
            <person name="Lindquist E."/>
            <person name="Peto M."/>
            <person name="Grant D."/>
            <person name="Shu S."/>
            <person name="Goodstein D."/>
            <person name="Barry K."/>
            <person name="Futrell-Griggs M."/>
            <person name="Abernathy B."/>
            <person name="Du J."/>
            <person name="Tian Z."/>
            <person name="Zhu L."/>
            <person name="Gill N."/>
            <person name="Joshi T."/>
            <person name="Libault M."/>
            <person name="Sethuraman A."/>
            <person name="Zhang X.-C."/>
            <person name="Shinozaki K."/>
            <person name="Nguyen H.T."/>
            <person name="Wing R.A."/>
            <person name="Cregan P."/>
            <person name="Specht J."/>
            <person name="Grimwood J."/>
            <person name="Rokhsar D."/>
            <person name="Stacey G."/>
            <person name="Shoemaker R.C."/>
            <person name="Jackson S.A."/>
        </authorList>
    </citation>
    <scope>NUCLEOTIDE SEQUENCE</scope>
    <source>
        <strain evidence="3">cv. Williams 82</strain>
        <tissue evidence="2">Callus</tissue>
    </source>
</reference>
<keyword evidence="1" id="KW-0472">Membrane</keyword>
<dbReference type="Proteomes" id="UP000008827">
    <property type="component" value="Chromosome 6"/>
</dbReference>
<sequence>MNGQKTVRMFDVTLFCVKFSYCSSTIILYTGIECLVLAACTAQSFILLLVLCTSFHLVLPAFYLLFMHGFCNVFCTFQFVFAGRSEGRK</sequence>
<evidence type="ECO:0000313" key="4">
    <source>
        <dbReference type="Proteomes" id="UP000008827"/>
    </source>
</evidence>
<dbReference type="PaxDb" id="3847-GLYMA06G14075.1"/>
<gene>
    <name evidence="2" type="ORF">GLYMA_06G135700</name>
</gene>
<evidence type="ECO:0000313" key="2">
    <source>
        <dbReference type="EMBL" id="KRH53618.1"/>
    </source>
</evidence>
<reference evidence="2" key="3">
    <citation type="submission" date="2018-07" db="EMBL/GenBank/DDBJ databases">
        <title>WGS assembly of Glycine max.</title>
        <authorList>
            <person name="Schmutz J."/>
            <person name="Cannon S."/>
            <person name="Schlueter J."/>
            <person name="Ma J."/>
            <person name="Mitros T."/>
            <person name="Nelson W."/>
            <person name="Hyten D."/>
            <person name="Song Q."/>
            <person name="Thelen J."/>
            <person name="Cheng J."/>
            <person name="Xu D."/>
            <person name="Hellsten U."/>
            <person name="May G."/>
            <person name="Yu Y."/>
            <person name="Sakurai T."/>
            <person name="Umezawa T."/>
            <person name="Bhattacharyya M."/>
            <person name="Sandhu D."/>
            <person name="Valliyodan B."/>
            <person name="Lindquist E."/>
            <person name="Peto M."/>
            <person name="Grant D."/>
            <person name="Shu S."/>
            <person name="Goodstein D."/>
            <person name="Barry K."/>
            <person name="Futrell-Griggs M."/>
            <person name="Abernathy B."/>
            <person name="Du J."/>
            <person name="Tian Z."/>
            <person name="Zhu L."/>
            <person name="Gill N."/>
            <person name="Joshi T."/>
            <person name="Libault M."/>
            <person name="Sethuraman A."/>
            <person name="Zhang X."/>
            <person name="Shinozaki K."/>
            <person name="Nguyen H."/>
            <person name="Wing R."/>
            <person name="Cregan P."/>
            <person name="Specht J."/>
            <person name="Grimwood J."/>
            <person name="Rokhsar D."/>
            <person name="Stacey G."/>
            <person name="Shoemaker R."/>
            <person name="Jackson S."/>
        </authorList>
    </citation>
    <scope>NUCLEOTIDE SEQUENCE</scope>
    <source>
        <tissue evidence="2">Callus</tissue>
    </source>
</reference>
<keyword evidence="1" id="KW-0812">Transmembrane</keyword>
<accession>K7KUW3</accession>
<reference evidence="3" key="2">
    <citation type="submission" date="2018-02" db="UniProtKB">
        <authorList>
            <consortium name="EnsemblPlants"/>
        </authorList>
    </citation>
    <scope>IDENTIFICATION</scope>
    <source>
        <strain evidence="3">Williams 82</strain>
    </source>
</reference>
<feature type="transmembrane region" description="Helical" evidence="1">
    <location>
        <begin position="57"/>
        <end position="81"/>
    </location>
</feature>
<dbReference type="Gramene" id="KRH53618">
    <property type="protein sequence ID" value="KRH53618"/>
    <property type="gene ID" value="GLYMA_06G135700"/>
</dbReference>
<keyword evidence="4" id="KW-1185">Reference proteome</keyword>
<dbReference type="InParanoid" id="K7KUW3"/>
<feature type="transmembrane region" description="Helical" evidence="1">
    <location>
        <begin position="26"/>
        <end position="51"/>
    </location>
</feature>
<evidence type="ECO:0000313" key="3">
    <source>
        <dbReference type="EnsemblPlants" id="KRH53618"/>
    </source>
</evidence>
<keyword evidence="1" id="KW-1133">Transmembrane helix</keyword>
<dbReference type="AlphaFoldDB" id="K7KUW3"/>
<dbReference type="EnsemblPlants" id="KRH53618">
    <property type="protein sequence ID" value="KRH53618"/>
    <property type="gene ID" value="GLYMA_06G135700"/>
</dbReference>
<organism evidence="2">
    <name type="scientific">Glycine max</name>
    <name type="common">Soybean</name>
    <name type="synonym">Glycine hispida</name>
    <dbReference type="NCBI Taxonomy" id="3847"/>
    <lineage>
        <taxon>Eukaryota</taxon>
        <taxon>Viridiplantae</taxon>
        <taxon>Streptophyta</taxon>
        <taxon>Embryophyta</taxon>
        <taxon>Tracheophyta</taxon>
        <taxon>Spermatophyta</taxon>
        <taxon>Magnoliopsida</taxon>
        <taxon>eudicotyledons</taxon>
        <taxon>Gunneridae</taxon>
        <taxon>Pentapetalae</taxon>
        <taxon>rosids</taxon>
        <taxon>fabids</taxon>
        <taxon>Fabales</taxon>
        <taxon>Fabaceae</taxon>
        <taxon>Papilionoideae</taxon>
        <taxon>50 kb inversion clade</taxon>
        <taxon>NPAAA clade</taxon>
        <taxon>indigoferoid/millettioid clade</taxon>
        <taxon>Phaseoleae</taxon>
        <taxon>Glycine</taxon>
        <taxon>Glycine subgen. Soja</taxon>
    </lineage>
</organism>
<dbReference type="EMBL" id="CM000839">
    <property type="protein sequence ID" value="KRH53618.1"/>
    <property type="molecule type" value="Genomic_DNA"/>
</dbReference>
<protein>
    <submittedName>
        <fullName evidence="2 3">Uncharacterized protein</fullName>
    </submittedName>
</protein>
<dbReference type="HOGENOM" id="CLU_2459160_0_0_1"/>
<proteinExistence type="predicted"/>